<name>D7CA13_STRBB</name>
<dbReference type="EMBL" id="CP002047">
    <property type="protein sequence ID" value="ADI04341.1"/>
    <property type="molecule type" value="Genomic_DNA"/>
</dbReference>
<dbReference type="PATRIC" id="fig|749414.3.peg.1249"/>
<dbReference type="KEGG" id="sbh:SBI_01220"/>
<dbReference type="AlphaFoldDB" id="D7CA13"/>
<dbReference type="Proteomes" id="UP000000377">
    <property type="component" value="Chromosome"/>
</dbReference>
<sequence>MGCDHFSTDVSYLPDLRTYLDDLLLQREKLRSMAEADDWARAEAMPSDAEITRIRRLIQRVTEDVETLTEAERAEIQRAAQVVRRMRQNFLGMPRIRQPLPDLRPERPA</sequence>
<protein>
    <submittedName>
        <fullName evidence="1">Transposase</fullName>
    </submittedName>
</protein>
<accession>D7CA13</accession>
<gene>
    <name evidence="1" type="ordered locus">SBI_01220</name>
</gene>
<dbReference type="eggNOG" id="COG0582">
    <property type="taxonomic scope" value="Bacteria"/>
</dbReference>
<dbReference type="STRING" id="749414.SBI_01220"/>
<dbReference type="HOGENOM" id="CLU_167599_0_0_11"/>
<reference evidence="1 2" key="1">
    <citation type="journal article" date="2010" name="J. Bacteriol.">
        <title>Genome sequence of the milbemycin-producing bacterium Streptomyces bingchenggensis.</title>
        <authorList>
            <person name="Wang X.J."/>
            <person name="Yan Y.J."/>
            <person name="Zhang B."/>
            <person name="An J."/>
            <person name="Wang J.J."/>
            <person name="Tian J."/>
            <person name="Jiang L."/>
            <person name="Chen Y.H."/>
            <person name="Huang S.X."/>
            <person name="Yin M."/>
            <person name="Zhang J."/>
            <person name="Gao A.L."/>
            <person name="Liu C.X."/>
            <person name="Zhu Z.X."/>
            <person name="Xiang W.S."/>
        </authorList>
    </citation>
    <scope>NUCLEOTIDE SEQUENCE [LARGE SCALE GENOMIC DNA]</scope>
    <source>
        <strain evidence="1 2">BCW-1</strain>
    </source>
</reference>
<keyword evidence="2" id="KW-1185">Reference proteome</keyword>
<organism evidence="1 2">
    <name type="scientific">Streptomyces bingchenggensis (strain BCW-1)</name>
    <dbReference type="NCBI Taxonomy" id="749414"/>
    <lineage>
        <taxon>Bacteria</taxon>
        <taxon>Bacillati</taxon>
        <taxon>Actinomycetota</taxon>
        <taxon>Actinomycetes</taxon>
        <taxon>Kitasatosporales</taxon>
        <taxon>Streptomycetaceae</taxon>
        <taxon>Streptomyces</taxon>
    </lineage>
</organism>
<dbReference type="RefSeq" id="WP_014173820.1">
    <property type="nucleotide sequence ID" value="NC_016582.1"/>
</dbReference>
<proteinExistence type="predicted"/>
<evidence type="ECO:0000313" key="1">
    <source>
        <dbReference type="EMBL" id="ADI04341.1"/>
    </source>
</evidence>
<evidence type="ECO:0000313" key="2">
    <source>
        <dbReference type="Proteomes" id="UP000000377"/>
    </source>
</evidence>